<protein>
    <recommendedName>
        <fullName evidence="2">Laminin domain-containing protein</fullName>
    </recommendedName>
</protein>
<feature type="coiled-coil region" evidence="1">
    <location>
        <begin position="74"/>
        <end position="105"/>
    </location>
</feature>
<evidence type="ECO:0000313" key="3">
    <source>
        <dbReference type="EMBL" id="KAL0156027.1"/>
    </source>
</evidence>
<dbReference type="SUPFAM" id="SSF57997">
    <property type="entry name" value="Tropomyosin"/>
    <property type="match status" value="1"/>
</dbReference>
<dbReference type="Pfam" id="PF06009">
    <property type="entry name" value="Laminin_II"/>
    <property type="match status" value="1"/>
</dbReference>
<keyword evidence="1" id="KW-0175">Coiled coil</keyword>
<comment type="caution">
    <text evidence="3">The sequence shown here is derived from an EMBL/GenBank/DDBJ whole genome shotgun (WGS) entry which is preliminary data.</text>
</comment>
<feature type="coiled-coil region" evidence="1">
    <location>
        <begin position="1"/>
        <end position="28"/>
    </location>
</feature>
<reference evidence="3 4" key="1">
    <citation type="submission" date="2024-05" db="EMBL/GenBank/DDBJ databases">
        <title>Genome sequencing and assembly of Indian major carp, Cirrhinus mrigala (Hamilton, 1822).</title>
        <authorList>
            <person name="Mohindra V."/>
            <person name="Chowdhury L.M."/>
            <person name="Lal K."/>
            <person name="Jena J.K."/>
        </authorList>
    </citation>
    <scope>NUCLEOTIDE SEQUENCE [LARGE SCALE GENOMIC DNA]</scope>
    <source>
        <strain evidence="3">CM1030</strain>
        <tissue evidence="3">Blood</tissue>
    </source>
</reference>
<dbReference type="AlphaFoldDB" id="A0ABD0N4E0"/>
<proteinExistence type="predicted"/>
<evidence type="ECO:0000259" key="2">
    <source>
        <dbReference type="Pfam" id="PF06009"/>
    </source>
</evidence>
<sequence>AEAANASLQEALERLEDYRVKLDESSSAVGSANTSIRSTNELVRDSEETANTARSRLNEAHLKAERLFDRLKPLQTLGENLSRNLSEIKELINQARKQAASIKVAVSADRDCVRAYRPEVTSSNFNTLTLTMKTSEPDNLLFYMGSSTSVSRVT</sequence>
<dbReference type="Proteomes" id="UP001529510">
    <property type="component" value="Unassembled WGS sequence"/>
</dbReference>
<name>A0ABD0N4E0_CIRMR</name>
<feature type="domain" description="Laminin" evidence="2">
    <location>
        <begin position="1"/>
        <end position="130"/>
    </location>
</feature>
<evidence type="ECO:0000256" key="1">
    <source>
        <dbReference type="SAM" id="Coils"/>
    </source>
</evidence>
<organism evidence="3 4">
    <name type="scientific">Cirrhinus mrigala</name>
    <name type="common">Mrigala</name>
    <dbReference type="NCBI Taxonomy" id="683832"/>
    <lineage>
        <taxon>Eukaryota</taxon>
        <taxon>Metazoa</taxon>
        <taxon>Chordata</taxon>
        <taxon>Craniata</taxon>
        <taxon>Vertebrata</taxon>
        <taxon>Euteleostomi</taxon>
        <taxon>Actinopterygii</taxon>
        <taxon>Neopterygii</taxon>
        <taxon>Teleostei</taxon>
        <taxon>Ostariophysi</taxon>
        <taxon>Cypriniformes</taxon>
        <taxon>Cyprinidae</taxon>
        <taxon>Labeoninae</taxon>
        <taxon>Labeonini</taxon>
        <taxon>Cirrhinus</taxon>
    </lineage>
</organism>
<dbReference type="Gene3D" id="2.60.120.200">
    <property type="match status" value="1"/>
</dbReference>
<gene>
    <name evidence="3" type="ORF">M9458_047273</name>
</gene>
<accession>A0ABD0N4E0</accession>
<dbReference type="EMBL" id="JAMKFB020000024">
    <property type="protein sequence ID" value="KAL0156027.1"/>
    <property type="molecule type" value="Genomic_DNA"/>
</dbReference>
<keyword evidence="4" id="KW-1185">Reference proteome</keyword>
<feature type="non-terminal residue" evidence="3">
    <location>
        <position position="1"/>
    </location>
</feature>
<evidence type="ECO:0000313" key="4">
    <source>
        <dbReference type="Proteomes" id="UP001529510"/>
    </source>
</evidence>
<dbReference type="InterPro" id="IPR010307">
    <property type="entry name" value="Laminin_dom_II"/>
</dbReference>